<dbReference type="PROSITE" id="PS51892">
    <property type="entry name" value="SUBTILASE"/>
    <property type="match status" value="1"/>
</dbReference>
<feature type="active site" description="Charge relay system" evidence="5">
    <location>
        <position position="383"/>
    </location>
</feature>
<evidence type="ECO:0000256" key="3">
    <source>
        <dbReference type="ARBA" id="ARBA00022801"/>
    </source>
</evidence>
<dbReference type="Gene3D" id="3.40.50.200">
    <property type="entry name" value="Peptidase S8/S53 domain"/>
    <property type="match status" value="1"/>
</dbReference>
<dbReference type="InterPro" id="IPR050131">
    <property type="entry name" value="Peptidase_S8_subtilisin-like"/>
</dbReference>
<feature type="active site" description="Charge relay system" evidence="5">
    <location>
        <position position="214"/>
    </location>
</feature>
<keyword evidence="3 5" id="KW-0378">Hydrolase</keyword>
<dbReference type="GO" id="GO:0004252">
    <property type="term" value="F:serine-type endopeptidase activity"/>
    <property type="evidence" value="ECO:0007669"/>
    <property type="project" value="UniProtKB-UniRule"/>
</dbReference>
<dbReference type="GO" id="GO:0006508">
    <property type="term" value="P:proteolysis"/>
    <property type="evidence" value="ECO:0007669"/>
    <property type="project" value="UniProtKB-KW"/>
</dbReference>
<protein>
    <recommendedName>
        <fullName evidence="6">Peptidase S8/S53 domain-containing protein</fullName>
    </recommendedName>
</protein>
<evidence type="ECO:0000256" key="5">
    <source>
        <dbReference type="PROSITE-ProRule" id="PRU01240"/>
    </source>
</evidence>
<evidence type="ECO:0000313" key="7">
    <source>
        <dbReference type="EMBL" id="GIM69874.1"/>
    </source>
</evidence>
<dbReference type="EMBL" id="BOQP01000008">
    <property type="protein sequence ID" value="GIM69874.1"/>
    <property type="molecule type" value="Genomic_DNA"/>
</dbReference>
<comment type="similarity">
    <text evidence="1 5">Belongs to the peptidase S8 family.</text>
</comment>
<evidence type="ECO:0000256" key="1">
    <source>
        <dbReference type="ARBA" id="ARBA00011073"/>
    </source>
</evidence>
<sequence length="429" mass="44139">MSTATTGRGAAHRVNELIVTLAHLDLVLDRLGVLGIEPVRDPRRSPALGLALLELTGHAAEPTTAVDGGDSPVDALLDDLRAYFRRDYDGWTPVLGKNREVETVGGAHVISGGGSSAMPASVAGEIDILHGGWGGRSLSEDTYVLPAPEGTPGGRYALDGGLPRPHGTLGRGATVAVCDTRLWDHGELAGAYLATPSALHPSPGPQGLPFTAGHATFITGTILRNAPGAAVLACATLDDRARGTTWQLANDLVECAARGADVINVSAGYFTGDNQPSLAVSTALQRVGPGTVVVASAGNHGEDDHGPRRPLWPAAADDVLAVGAVTATGTPAAFSPDAPWVDLLAPGVNVVSNYFGPGVTITDPADARSSRTYQGVAAWSGTSFASAWVSGLIAARIRRGETDAPTALRRLLHDARHGATSALLPKHRD</sequence>
<evidence type="ECO:0000313" key="8">
    <source>
        <dbReference type="Proteomes" id="UP000680865"/>
    </source>
</evidence>
<dbReference type="RefSeq" id="WP_212996665.1">
    <property type="nucleotide sequence ID" value="NZ_BAAATW010000003.1"/>
</dbReference>
<feature type="domain" description="Peptidase S8/S53" evidence="6">
    <location>
        <begin position="170"/>
        <end position="413"/>
    </location>
</feature>
<comment type="caution">
    <text evidence="7">The sequence shown here is derived from an EMBL/GenBank/DDBJ whole genome shotgun (WGS) entry which is preliminary data.</text>
</comment>
<dbReference type="Pfam" id="PF00082">
    <property type="entry name" value="Peptidase_S8"/>
    <property type="match status" value="1"/>
</dbReference>
<keyword evidence="4 5" id="KW-0720">Serine protease</keyword>
<organism evidence="7 8">
    <name type="scientific">Winogradskya consettensis</name>
    <dbReference type="NCBI Taxonomy" id="113560"/>
    <lineage>
        <taxon>Bacteria</taxon>
        <taxon>Bacillati</taxon>
        <taxon>Actinomycetota</taxon>
        <taxon>Actinomycetes</taxon>
        <taxon>Micromonosporales</taxon>
        <taxon>Micromonosporaceae</taxon>
        <taxon>Winogradskya</taxon>
    </lineage>
</organism>
<dbReference type="PANTHER" id="PTHR43806">
    <property type="entry name" value="PEPTIDASE S8"/>
    <property type="match status" value="1"/>
</dbReference>
<keyword evidence="2 5" id="KW-0645">Protease</keyword>
<dbReference type="PANTHER" id="PTHR43806:SF11">
    <property type="entry name" value="CEREVISIN-RELATED"/>
    <property type="match status" value="1"/>
</dbReference>
<proteinExistence type="inferred from homology"/>
<dbReference type="SUPFAM" id="SSF52743">
    <property type="entry name" value="Subtilisin-like"/>
    <property type="match status" value="1"/>
</dbReference>
<dbReference type="CDD" id="cd00306">
    <property type="entry name" value="Peptidases_S8_S53"/>
    <property type="match status" value="1"/>
</dbReference>
<reference evidence="7" key="1">
    <citation type="submission" date="2021-03" db="EMBL/GenBank/DDBJ databases">
        <title>Whole genome shotgun sequence of Actinoplanes consettensis NBRC 14913.</title>
        <authorList>
            <person name="Komaki H."/>
            <person name="Tamura T."/>
        </authorList>
    </citation>
    <scope>NUCLEOTIDE SEQUENCE</scope>
    <source>
        <strain evidence="7">NBRC 14913</strain>
    </source>
</reference>
<dbReference type="InterPro" id="IPR036852">
    <property type="entry name" value="Peptidase_S8/S53_dom_sf"/>
</dbReference>
<accession>A0A919SDR5</accession>
<evidence type="ECO:0000256" key="2">
    <source>
        <dbReference type="ARBA" id="ARBA00022670"/>
    </source>
</evidence>
<gene>
    <name evidence="7" type="ORF">Aco04nite_17320</name>
</gene>
<evidence type="ECO:0000256" key="4">
    <source>
        <dbReference type="ARBA" id="ARBA00022825"/>
    </source>
</evidence>
<evidence type="ECO:0000259" key="6">
    <source>
        <dbReference type="Pfam" id="PF00082"/>
    </source>
</evidence>
<keyword evidence="8" id="KW-1185">Reference proteome</keyword>
<feature type="active site" description="Charge relay system" evidence="5">
    <location>
        <position position="179"/>
    </location>
</feature>
<dbReference type="InterPro" id="IPR000209">
    <property type="entry name" value="Peptidase_S8/S53_dom"/>
</dbReference>
<dbReference type="AlphaFoldDB" id="A0A919SDR5"/>
<name>A0A919SDR5_9ACTN</name>
<dbReference type="Proteomes" id="UP000680865">
    <property type="component" value="Unassembled WGS sequence"/>
</dbReference>